<dbReference type="Proteomes" id="UP000030764">
    <property type="component" value="Unassembled WGS sequence"/>
</dbReference>
<protein>
    <recommendedName>
        <fullName evidence="4">CCHC-type domain-containing protein</fullName>
    </recommendedName>
</protein>
<gene>
    <name evidence="1" type="ORF">M513_10205</name>
    <name evidence="2" type="ORF">M514_10205</name>
</gene>
<evidence type="ECO:0000313" key="1">
    <source>
        <dbReference type="EMBL" id="KFD48842.1"/>
    </source>
</evidence>
<evidence type="ECO:0000313" key="3">
    <source>
        <dbReference type="Proteomes" id="UP000030764"/>
    </source>
</evidence>
<keyword evidence="3" id="KW-1185">Reference proteome</keyword>
<proteinExistence type="predicted"/>
<name>A0A085N9V9_9BILA</name>
<organism evidence="2">
    <name type="scientific">Trichuris suis</name>
    <name type="common">pig whipworm</name>
    <dbReference type="NCBI Taxonomy" id="68888"/>
    <lineage>
        <taxon>Eukaryota</taxon>
        <taxon>Metazoa</taxon>
        <taxon>Ecdysozoa</taxon>
        <taxon>Nematoda</taxon>
        <taxon>Enoplea</taxon>
        <taxon>Dorylaimia</taxon>
        <taxon>Trichinellida</taxon>
        <taxon>Trichuridae</taxon>
        <taxon>Trichuris</taxon>
    </lineage>
</organism>
<accession>A0A085N9V9</accession>
<dbReference type="EMBL" id="KL363282">
    <property type="protein sequence ID" value="KFD48842.1"/>
    <property type="molecule type" value="Genomic_DNA"/>
</dbReference>
<dbReference type="EMBL" id="KL367526">
    <property type="protein sequence ID" value="KFD66255.1"/>
    <property type="molecule type" value="Genomic_DNA"/>
</dbReference>
<dbReference type="AlphaFoldDB" id="A0A085N9V9"/>
<sequence>MIHEASHAADAGDKVDFVASEVDAVTRYRKCVGARDRYRRQRPEAAAQCPNCGYDAHASMQLCPARRKACNLCKKVGHFAKGCKSKRTRAVESVTLRRQPTQIGSATRTVKQTCFL</sequence>
<dbReference type="Gene3D" id="4.10.60.10">
    <property type="entry name" value="Zinc finger, CCHC-type"/>
    <property type="match status" value="1"/>
</dbReference>
<evidence type="ECO:0000313" key="2">
    <source>
        <dbReference type="EMBL" id="KFD66255.1"/>
    </source>
</evidence>
<evidence type="ECO:0008006" key="4">
    <source>
        <dbReference type="Google" id="ProtNLM"/>
    </source>
</evidence>
<dbReference type="GO" id="GO:0008270">
    <property type="term" value="F:zinc ion binding"/>
    <property type="evidence" value="ECO:0007669"/>
    <property type="project" value="InterPro"/>
</dbReference>
<dbReference type="SUPFAM" id="SSF57756">
    <property type="entry name" value="Retrovirus zinc finger-like domains"/>
    <property type="match status" value="1"/>
</dbReference>
<dbReference type="InterPro" id="IPR036875">
    <property type="entry name" value="Znf_CCHC_sf"/>
</dbReference>
<reference evidence="2 3" key="1">
    <citation type="journal article" date="2014" name="Nat. Genet.">
        <title>Genome and transcriptome of the porcine whipworm Trichuris suis.</title>
        <authorList>
            <person name="Jex A.R."/>
            <person name="Nejsum P."/>
            <person name="Schwarz E.M."/>
            <person name="Hu L."/>
            <person name="Young N.D."/>
            <person name="Hall R.S."/>
            <person name="Korhonen P.K."/>
            <person name="Liao S."/>
            <person name="Thamsborg S."/>
            <person name="Xia J."/>
            <person name="Xu P."/>
            <person name="Wang S."/>
            <person name="Scheerlinck J.P."/>
            <person name="Hofmann A."/>
            <person name="Sternberg P.W."/>
            <person name="Wang J."/>
            <person name="Gasser R.B."/>
        </authorList>
    </citation>
    <scope>NUCLEOTIDE SEQUENCE [LARGE SCALE GENOMIC DNA]</scope>
    <source>
        <strain evidence="2">DCEP-RM93F</strain>
        <strain evidence="1">DCEP-RM93M</strain>
    </source>
</reference>
<dbReference type="GO" id="GO:0003676">
    <property type="term" value="F:nucleic acid binding"/>
    <property type="evidence" value="ECO:0007669"/>
    <property type="project" value="InterPro"/>
</dbReference>
<dbReference type="Proteomes" id="UP000030758">
    <property type="component" value="Unassembled WGS sequence"/>
</dbReference>